<proteinExistence type="predicted"/>
<dbReference type="VEuPathDB" id="FungiDB:DD237_006544"/>
<sequence>MCQTVNYFGGNQGHEFTNKANRYTNLTDIVFRASERLDVMGIKTHGTEGTTWKIHGALGVNNKVVHLDDKKIVAMEVHRAKHEDRANVVYVKFTLTNGTSIEAGSRSKDREQKDITIFGFGREVYLVGLVGRAEKQINALGGRWLDTKCVKALTKPKK</sequence>
<dbReference type="Proteomes" id="UP000282087">
    <property type="component" value="Unassembled WGS sequence"/>
</dbReference>
<evidence type="ECO:0000313" key="2">
    <source>
        <dbReference type="EMBL" id="RMX62435.1"/>
    </source>
</evidence>
<protein>
    <recommendedName>
        <fullName evidence="1">Jacalin-type lectin domain-containing protein</fullName>
    </recommendedName>
</protein>
<reference evidence="2 3" key="1">
    <citation type="submission" date="2018-06" db="EMBL/GenBank/DDBJ databases">
        <title>Comparative genomics of downy mildews reveals potential adaptations to biotrophy.</title>
        <authorList>
            <person name="Fletcher K."/>
            <person name="Klosterman S.J."/>
            <person name="Derevnina L."/>
            <person name="Martin F."/>
            <person name="Koike S."/>
            <person name="Reyes Chin-Wo S."/>
            <person name="Mou B."/>
            <person name="Michelmore R."/>
        </authorList>
    </citation>
    <scope>NUCLEOTIDE SEQUENCE [LARGE SCALE GENOMIC DNA]</scope>
    <source>
        <strain evidence="2 3">R14</strain>
    </source>
</reference>
<dbReference type="SUPFAM" id="SSF51101">
    <property type="entry name" value="Mannose-binding lectins"/>
    <property type="match status" value="1"/>
</dbReference>
<keyword evidence="3" id="KW-1185">Reference proteome</keyword>
<evidence type="ECO:0000259" key="1">
    <source>
        <dbReference type="Pfam" id="PF01419"/>
    </source>
</evidence>
<gene>
    <name evidence="2" type="ORF">DD238_008541</name>
</gene>
<accession>A0A3M6V6Y5</accession>
<evidence type="ECO:0000313" key="3">
    <source>
        <dbReference type="Proteomes" id="UP000282087"/>
    </source>
</evidence>
<dbReference type="Pfam" id="PF01419">
    <property type="entry name" value="Jacalin"/>
    <property type="match status" value="1"/>
</dbReference>
<dbReference type="EMBL" id="QLLG01000638">
    <property type="protein sequence ID" value="RMX62435.1"/>
    <property type="molecule type" value="Genomic_DNA"/>
</dbReference>
<dbReference type="AlphaFoldDB" id="A0A3M6V6Y5"/>
<feature type="domain" description="Jacalin-type lectin" evidence="1">
    <location>
        <begin position="6"/>
        <end position="141"/>
    </location>
</feature>
<name>A0A3M6V6Y5_9STRA</name>
<dbReference type="InterPro" id="IPR036404">
    <property type="entry name" value="Jacalin-like_lectin_dom_sf"/>
</dbReference>
<dbReference type="InterPro" id="IPR001229">
    <property type="entry name" value="Jacalin-like_lectin_dom"/>
</dbReference>
<comment type="caution">
    <text evidence="2">The sequence shown here is derived from an EMBL/GenBank/DDBJ whole genome shotgun (WGS) entry which is preliminary data.</text>
</comment>
<organism evidence="2 3">
    <name type="scientific">Peronospora effusa</name>
    <dbReference type="NCBI Taxonomy" id="542832"/>
    <lineage>
        <taxon>Eukaryota</taxon>
        <taxon>Sar</taxon>
        <taxon>Stramenopiles</taxon>
        <taxon>Oomycota</taxon>
        <taxon>Peronosporomycetes</taxon>
        <taxon>Peronosporales</taxon>
        <taxon>Peronosporaceae</taxon>
        <taxon>Peronospora</taxon>
    </lineage>
</organism>
<dbReference type="Gene3D" id="2.100.10.30">
    <property type="entry name" value="Jacalin-like lectin domain"/>
    <property type="match status" value="1"/>
</dbReference>